<name>A0ABV9JG74_9GAMM</name>
<comment type="caution">
    <text evidence="4">The sequence shown here is derived from an EMBL/GenBank/DDBJ whole genome shotgun (WGS) entry which is preliminary data.</text>
</comment>
<dbReference type="Proteomes" id="UP001595962">
    <property type="component" value="Unassembled WGS sequence"/>
</dbReference>
<keyword evidence="2" id="KW-0456">Lyase</keyword>
<keyword evidence="5" id="KW-1185">Reference proteome</keyword>
<evidence type="ECO:0000256" key="2">
    <source>
        <dbReference type="ARBA" id="ARBA00023239"/>
    </source>
</evidence>
<reference evidence="5" key="1">
    <citation type="journal article" date="2019" name="Int. J. Syst. Evol. Microbiol.">
        <title>The Global Catalogue of Microorganisms (GCM) 10K type strain sequencing project: providing services to taxonomists for standard genome sequencing and annotation.</title>
        <authorList>
            <consortium name="The Broad Institute Genomics Platform"/>
            <consortium name="The Broad Institute Genome Sequencing Center for Infectious Disease"/>
            <person name="Wu L."/>
            <person name="Ma J."/>
        </authorList>
    </citation>
    <scope>NUCLEOTIDE SEQUENCE [LARGE SCALE GENOMIC DNA]</scope>
    <source>
        <strain evidence="5">DT28</strain>
    </source>
</reference>
<dbReference type="RefSeq" id="WP_377331206.1">
    <property type="nucleotide sequence ID" value="NZ_JBHSGB010000001.1"/>
</dbReference>
<dbReference type="InterPro" id="IPR036409">
    <property type="entry name" value="Aldolase_II/adducin_N_sf"/>
</dbReference>
<dbReference type="InterPro" id="IPR050197">
    <property type="entry name" value="Aldolase_class_II_sugar_metab"/>
</dbReference>
<sequence>MHEQEGVIKFQLNFQPAAVLTAGQISEINAWRTLLHQLGMLGQHPKRYDNYGFGNLSQRSGQNEFMISGTQTGGPLQLQAADYALVTKVDIGCNQLWACGDTAPSSESMTHAAIYQADARVQVVVHAHCPAIWQQTAALQLPHTSADIPYGTVEMALAVQQLVCQQGDAPALFTMLGHEDGVVSYGRSFTEAVSLLCQQYAKALALGAAPNLR</sequence>
<dbReference type="InterPro" id="IPR001303">
    <property type="entry name" value="Aldolase_II/adducin_N"/>
</dbReference>
<keyword evidence="1" id="KW-0479">Metal-binding</keyword>
<organism evidence="4 5">
    <name type="scientific">Rheinheimera marina</name>
    <dbReference type="NCBI Taxonomy" id="1774958"/>
    <lineage>
        <taxon>Bacteria</taxon>
        <taxon>Pseudomonadati</taxon>
        <taxon>Pseudomonadota</taxon>
        <taxon>Gammaproteobacteria</taxon>
        <taxon>Chromatiales</taxon>
        <taxon>Chromatiaceae</taxon>
        <taxon>Rheinheimera</taxon>
    </lineage>
</organism>
<dbReference type="SUPFAM" id="SSF53639">
    <property type="entry name" value="AraD/HMP-PK domain-like"/>
    <property type="match status" value="1"/>
</dbReference>
<evidence type="ECO:0000313" key="4">
    <source>
        <dbReference type="EMBL" id="MFC4653713.1"/>
    </source>
</evidence>
<dbReference type="PANTHER" id="PTHR22789:SF0">
    <property type="entry name" value="3-OXO-TETRONATE 4-PHOSPHATE DECARBOXYLASE-RELATED"/>
    <property type="match status" value="1"/>
</dbReference>
<dbReference type="SMART" id="SM01007">
    <property type="entry name" value="Aldolase_II"/>
    <property type="match status" value="1"/>
</dbReference>
<proteinExistence type="predicted"/>
<accession>A0ABV9JG74</accession>
<dbReference type="Gene3D" id="3.40.225.10">
    <property type="entry name" value="Class II aldolase/adducin N-terminal domain"/>
    <property type="match status" value="1"/>
</dbReference>
<protein>
    <submittedName>
        <fullName evidence="4">Class II aldolase/adducin family protein</fullName>
    </submittedName>
</protein>
<dbReference type="Pfam" id="PF00596">
    <property type="entry name" value="Aldolase_II"/>
    <property type="match status" value="1"/>
</dbReference>
<dbReference type="EMBL" id="JBHSGB010000001">
    <property type="protein sequence ID" value="MFC4653713.1"/>
    <property type="molecule type" value="Genomic_DNA"/>
</dbReference>
<evidence type="ECO:0000259" key="3">
    <source>
        <dbReference type="SMART" id="SM01007"/>
    </source>
</evidence>
<dbReference type="PANTHER" id="PTHR22789">
    <property type="entry name" value="FUCULOSE PHOSPHATE ALDOLASE"/>
    <property type="match status" value="1"/>
</dbReference>
<evidence type="ECO:0000313" key="5">
    <source>
        <dbReference type="Proteomes" id="UP001595962"/>
    </source>
</evidence>
<gene>
    <name evidence="4" type="ORF">ACFO3I_01615</name>
</gene>
<feature type="domain" description="Class II aldolase/adducin N-terminal" evidence="3">
    <location>
        <begin position="33"/>
        <end position="201"/>
    </location>
</feature>
<evidence type="ECO:0000256" key="1">
    <source>
        <dbReference type="ARBA" id="ARBA00022723"/>
    </source>
</evidence>